<dbReference type="PANTHER" id="PTHR34448:SF3">
    <property type="entry name" value="AMINOPEPTIDASE AMPS"/>
    <property type="match status" value="1"/>
</dbReference>
<dbReference type="Gene3D" id="3.40.1830.10">
    <property type="entry name" value="Thermophilic metalloprotease (M29)"/>
    <property type="match status" value="1"/>
</dbReference>
<dbReference type="Proteomes" id="UP000193834">
    <property type="component" value="Unassembled WGS sequence"/>
</dbReference>
<organism evidence="10 11">
    <name type="scientific">Paenibacillus aquistagni</name>
    <dbReference type="NCBI Taxonomy" id="1852522"/>
    <lineage>
        <taxon>Bacteria</taxon>
        <taxon>Bacillati</taxon>
        <taxon>Bacillota</taxon>
        <taxon>Bacilli</taxon>
        <taxon>Bacillales</taxon>
        <taxon>Paenibacillaceae</taxon>
        <taxon>Paenibacillus</taxon>
    </lineage>
</organism>
<dbReference type="InterPro" id="IPR035097">
    <property type="entry name" value="M29_N-terminal"/>
</dbReference>
<accession>A0A1X7J5W8</accession>
<proteinExistence type="inferred from homology"/>
<keyword evidence="8" id="KW-0378">Hydrolase</keyword>
<dbReference type="AlphaFoldDB" id="A0A1X7J5W8"/>
<keyword evidence="9" id="KW-0482">Metalloprotease</keyword>
<evidence type="ECO:0000313" key="11">
    <source>
        <dbReference type="Proteomes" id="UP000193834"/>
    </source>
</evidence>
<dbReference type="OrthoDB" id="9803993at2"/>
<evidence type="ECO:0000256" key="9">
    <source>
        <dbReference type="ARBA" id="ARBA00023049"/>
    </source>
</evidence>
<dbReference type="STRING" id="1852522.SAMN06295960_1224"/>
<keyword evidence="6" id="KW-0645">Protease</keyword>
<dbReference type="PANTHER" id="PTHR34448">
    <property type="entry name" value="AMINOPEPTIDASE"/>
    <property type="match status" value="1"/>
</dbReference>
<comment type="cofactor">
    <cofactor evidence="3">
        <name>Zn(2+)</name>
        <dbReference type="ChEBI" id="CHEBI:29105"/>
    </cofactor>
</comment>
<dbReference type="RefSeq" id="WP_085493392.1">
    <property type="nucleotide sequence ID" value="NZ_FXAZ01000001.1"/>
</dbReference>
<keyword evidence="5 10" id="KW-0031">Aminopeptidase</keyword>
<evidence type="ECO:0000256" key="1">
    <source>
        <dbReference type="ARBA" id="ARBA00001941"/>
    </source>
</evidence>
<dbReference type="GO" id="GO:0006508">
    <property type="term" value="P:proteolysis"/>
    <property type="evidence" value="ECO:0007669"/>
    <property type="project" value="UniProtKB-KW"/>
</dbReference>
<evidence type="ECO:0000256" key="5">
    <source>
        <dbReference type="ARBA" id="ARBA00022438"/>
    </source>
</evidence>
<dbReference type="PRINTS" id="PR00919">
    <property type="entry name" value="THERMOPTASE"/>
</dbReference>
<comment type="cofactor">
    <cofactor evidence="2">
        <name>Mg(2+)</name>
        <dbReference type="ChEBI" id="CHEBI:18420"/>
    </cofactor>
</comment>
<evidence type="ECO:0000256" key="4">
    <source>
        <dbReference type="ARBA" id="ARBA00008236"/>
    </source>
</evidence>
<keyword evidence="11" id="KW-1185">Reference proteome</keyword>
<dbReference type="EMBL" id="FXAZ01000001">
    <property type="protein sequence ID" value="SMG22788.1"/>
    <property type="molecule type" value="Genomic_DNA"/>
</dbReference>
<evidence type="ECO:0000313" key="10">
    <source>
        <dbReference type="EMBL" id="SMG22788.1"/>
    </source>
</evidence>
<dbReference type="GO" id="GO:0008237">
    <property type="term" value="F:metallopeptidase activity"/>
    <property type="evidence" value="ECO:0007669"/>
    <property type="project" value="UniProtKB-KW"/>
</dbReference>
<evidence type="ECO:0000256" key="6">
    <source>
        <dbReference type="ARBA" id="ARBA00022670"/>
    </source>
</evidence>
<evidence type="ECO:0000256" key="8">
    <source>
        <dbReference type="ARBA" id="ARBA00022801"/>
    </source>
</evidence>
<dbReference type="Pfam" id="PF02073">
    <property type="entry name" value="Peptidase_M29"/>
    <property type="match status" value="1"/>
</dbReference>
<protein>
    <submittedName>
        <fullName evidence="10">Aminopeptidase</fullName>
    </submittedName>
</protein>
<sequence length="410" mass="45492">MNVQEKMQRYAALVVEVGVNVQQGQTLVVTAPILAAPFVRLIARRAYEVGAKDVYIEWSDDEITRIKYELAPDEAFHEYPAFRAKGWEQFAEHDAAFLTVIAPAPDLLNGIDPERITNANKAKSTALSRFRSYGMSNKISWSIVTVPTTAWAAKVFPDVDEEHLIDSLWEAIFSAVRIHSDNPNEAWRKHLQTLHDKASQLNARRYRALQYRGDGTDLRIELPREHLWVSDAGNVNAKGIPFVANIPSEEIWTAPLKEGVFGTVRSTRPLSWGGKIIKDASFTFDKGKIIGIQAAEGLDVLKKLIATDEGAAYLGEVALVPHRSPISDTGLLFYHTLFDENAACHLAIGSAYPFCLEGGSDMAEHELDEHGLNTSLIHVDFMIGSSAMDIDGELTDGSTEPLFRKGNWAF</sequence>
<keyword evidence="7" id="KW-0479">Metal-binding</keyword>
<dbReference type="GO" id="GO:0046872">
    <property type="term" value="F:metal ion binding"/>
    <property type="evidence" value="ECO:0007669"/>
    <property type="project" value="UniProtKB-KW"/>
</dbReference>
<dbReference type="InterPro" id="IPR052170">
    <property type="entry name" value="M29_Exopeptidase"/>
</dbReference>
<comment type="cofactor">
    <cofactor evidence="1">
        <name>Co(2+)</name>
        <dbReference type="ChEBI" id="CHEBI:48828"/>
    </cofactor>
</comment>
<name>A0A1X7J5W8_9BACL</name>
<evidence type="ECO:0000256" key="2">
    <source>
        <dbReference type="ARBA" id="ARBA00001946"/>
    </source>
</evidence>
<comment type="similarity">
    <text evidence="4">Belongs to the peptidase M29 family.</text>
</comment>
<dbReference type="InterPro" id="IPR000787">
    <property type="entry name" value="Peptidase_M29"/>
</dbReference>
<dbReference type="GO" id="GO:0004177">
    <property type="term" value="F:aminopeptidase activity"/>
    <property type="evidence" value="ECO:0007669"/>
    <property type="project" value="UniProtKB-KW"/>
</dbReference>
<reference evidence="10 11" key="1">
    <citation type="submission" date="2017-04" db="EMBL/GenBank/DDBJ databases">
        <authorList>
            <person name="Afonso C.L."/>
            <person name="Miller P.J."/>
            <person name="Scott M.A."/>
            <person name="Spackman E."/>
            <person name="Goraichik I."/>
            <person name="Dimitrov K.M."/>
            <person name="Suarez D.L."/>
            <person name="Swayne D.E."/>
        </authorList>
    </citation>
    <scope>NUCLEOTIDE SEQUENCE [LARGE SCALE GENOMIC DNA]</scope>
    <source>
        <strain evidence="10 11">11</strain>
    </source>
</reference>
<evidence type="ECO:0000256" key="3">
    <source>
        <dbReference type="ARBA" id="ARBA00001947"/>
    </source>
</evidence>
<dbReference type="SUPFAM" id="SSF144052">
    <property type="entry name" value="Thermophilic metalloprotease-like"/>
    <property type="match status" value="1"/>
</dbReference>
<gene>
    <name evidence="10" type="ORF">SAMN06295960_1224</name>
</gene>
<evidence type="ECO:0000256" key="7">
    <source>
        <dbReference type="ARBA" id="ARBA00022723"/>
    </source>
</evidence>